<organism evidence="2 3">
    <name type="scientific">Aquarana catesbeiana</name>
    <name type="common">American bullfrog</name>
    <name type="synonym">Rana catesbeiana</name>
    <dbReference type="NCBI Taxonomy" id="8400"/>
    <lineage>
        <taxon>Eukaryota</taxon>
        <taxon>Metazoa</taxon>
        <taxon>Chordata</taxon>
        <taxon>Craniata</taxon>
        <taxon>Vertebrata</taxon>
        <taxon>Euteleostomi</taxon>
        <taxon>Amphibia</taxon>
        <taxon>Batrachia</taxon>
        <taxon>Anura</taxon>
        <taxon>Neobatrachia</taxon>
        <taxon>Ranoidea</taxon>
        <taxon>Ranidae</taxon>
        <taxon>Aquarana</taxon>
    </lineage>
</organism>
<protein>
    <submittedName>
        <fullName evidence="2">Uncharacterized protein</fullName>
    </submittedName>
</protein>
<dbReference type="AlphaFoldDB" id="A0A2G9NB63"/>
<dbReference type="OrthoDB" id="10512427at2759"/>
<gene>
    <name evidence="2" type="ORF">AB205_0144870</name>
</gene>
<feature type="region of interest" description="Disordered" evidence="1">
    <location>
        <begin position="18"/>
        <end position="61"/>
    </location>
</feature>
<evidence type="ECO:0000313" key="2">
    <source>
        <dbReference type="EMBL" id="PIN88305.1"/>
    </source>
</evidence>
<dbReference type="Proteomes" id="UP000228934">
    <property type="component" value="Unassembled WGS sequence"/>
</dbReference>
<feature type="non-terminal residue" evidence="2">
    <location>
        <position position="159"/>
    </location>
</feature>
<dbReference type="EMBL" id="KV923055">
    <property type="protein sequence ID" value="PIN88305.1"/>
    <property type="molecule type" value="Genomic_DNA"/>
</dbReference>
<proteinExistence type="predicted"/>
<keyword evidence="3" id="KW-1185">Reference proteome</keyword>
<accession>A0A2G9NB63</accession>
<evidence type="ECO:0000256" key="1">
    <source>
        <dbReference type="SAM" id="MobiDB-lite"/>
    </source>
</evidence>
<sequence>MFDSNVGCSPVCRTANKNVKKKMAWGSPSKSIPDPYPSTPPGRPQEKRGRENAPPLNHTRPHALNIGRVLWGSGPPKHLVPMLMRTKASSPQPLAGGCGGLRVGGLIRIWKPPLTRGPPDPAPPCVKWGTFVPHYHFTQGGGIWGSLNTFYDNNLHISL</sequence>
<reference evidence="3" key="1">
    <citation type="journal article" date="2017" name="Nat. Commun.">
        <title>The North American bullfrog draft genome provides insight into hormonal regulation of long noncoding RNA.</title>
        <authorList>
            <person name="Hammond S.A."/>
            <person name="Warren R.L."/>
            <person name="Vandervalk B.P."/>
            <person name="Kucuk E."/>
            <person name="Khan H."/>
            <person name="Gibb E.A."/>
            <person name="Pandoh P."/>
            <person name="Kirk H."/>
            <person name="Zhao Y."/>
            <person name="Jones M."/>
            <person name="Mungall A.J."/>
            <person name="Coope R."/>
            <person name="Pleasance S."/>
            <person name="Moore R.A."/>
            <person name="Holt R.A."/>
            <person name="Round J.M."/>
            <person name="Ohora S."/>
            <person name="Walle B.V."/>
            <person name="Veldhoen N."/>
            <person name="Helbing C.C."/>
            <person name="Birol I."/>
        </authorList>
    </citation>
    <scope>NUCLEOTIDE SEQUENCE [LARGE SCALE GENOMIC DNA]</scope>
</reference>
<feature type="compositionally biased region" description="Pro residues" evidence="1">
    <location>
        <begin position="34"/>
        <end position="43"/>
    </location>
</feature>
<evidence type="ECO:0000313" key="3">
    <source>
        <dbReference type="Proteomes" id="UP000228934"/>
    </source>
</evidence>
<name>A0A2G9NB63_AQUCT</name>